<accession>A0A4U5ML97</accession>
<protein>
    <submittedName>
        <fullName evidence="1">Uncharacterized protein</fullName>
    </submittedName>
</protein>
<name>A0A4U5ML97_STECR</name>
<organism evidence="1 2">
    <name type="scientific">Steinernema carpocapsae</name>
    <name type="common">Entomopathogenic nematode</name>
    <dbReference type="NCBI Taxonomy" id="34508"/>
    <lineage>
        <taxon>Eukaryota</taxon>
        <taxon>Metazoa</taxon>
        <taxon>Ecdysozoa</taxon>
        <taxon>Nematoda</taxon>
        <taxon>Chromadorea</taxon>
        <taxon>Rhabditida</taxon>
        <taxon>Tylenchina</taxon>
        <taxon>Panagrolaimomorpha</taxon>
        <taxon>Strongyloidoidea</taxon>
        <taxon>Steinernematidae</taxon>
        <taxon>Steinernema</taxon>
    </lineage>
</organism>
<gene>
    <name evidence="1" type="ORF">L596_022159</name>
</gene>
<dbReference type="Proteomes" id="UP000298663">
    <property type="component" value="Unassembled WGS sequence"/>
</dbReference>
<dbReference type="OrthoDB" id="10265668at2759"/>
<dbReference type="AlphaFoldDB" id="A0A4U5ML97"/>
<evidence type="ECO:0000313" key="2">
    <source>
        <dbReference type="Proteomes" id="UP000298663"/>
    </source>
</evidence>
<evidence type="ECO:0000313" key="1">
    <source>
        <dbReference type="EMBL" id="TKR70092.1"/>
    </source>
</evidence>
<sequence length="118" mass="13760">MANGELGNVMELYDELIATPTFSVAQNVERFRQFVTTSSPRDILRSKEFDEISDRLENNMAEIVVFDEERKLTPEGLQQFQNAIFEARAAKIKRNQRRIQERWGYESAKWLSNVLTST</sequence>
<keyword evidence="2" id="KW-1185">Reference proteome</keyword>
<reference evidence="1 2" key="1">
    <citation type="journal article" date="2015" name="Genome Biol.">
        <title>Comparative genomics of Steinernema reveals deeply conserved gene regulatory networks.</title>
        <authorList>
            <person name="Dillman A.R."/>
            <person name="Macchietto M."/>
            <person name="Porter C.F."/>
            <person name="Rogers A."/>
            <person name="Williams B."/>
            <person name="Antoshechkin I."/>
            <person name="Lee M.M."/>
            <person name="Goodwin Z."/>
            <person name="Lu X."/>
            <person name="Lewis E.E."/>
            <person name="Goodrich-Blair H."/>
            <person name="Stock S.P."/>
            <person name="Adams B.J."/>
            <person name="Sternberg P.W."/>
            <person name="Mortazavi A."/>
        </authorList>
    </citation>
    <scope>NUCLEOTIDE SEQUENCE [LARGE SCALE GENOMIC DNA]</scope>
    <source>
        <strain evidence="1 2">ALL</strain>
    </source>
</reference>
<proteinExistence type="predicted"/>
<comment type="caution">
    <text evidence="1">The sequence shown here is derived from an EMBL/GenBank/DDBJ whole genome shotgun (WGS) entry which is preliminary data.</text>
</comment>
<reference evidence="1 2" key="2">
    <citation type="journal article" date="2019" name="G3 (Bethesda)">
        <title>Hybrid Assembly of the Genome of the Entomopathogenic Nematode Steinernema carpocapsae Identifies the X-Chromosome.</title>
        <authorList>
            <person name="Serra L."/>
            <person name="Macchietto M."/>
            <person name="Macias-Munoz A."/>
            <person name="McGill C.J."/>
            <person name="Rodriguez I.M."/>
            <person name="Rodriguez B."/>
            <person name="Murad R."/>
            <person name="Mortazavi A."/>
        </authorList>
    </citation>
    <scope>NUCLEOTIDE SEQUENCE [LARGE SCALE GENOMIC DNA]</scope>
    <source>
        <strain evidence="1 2">ALL</strain>
    </source>
</reference>
<dbReference type="EMBL" id="AZBU02000007">
    <property type="protein sequence ID" value="TKR70092.1"/>
    <property type="molecule type" value="Genomic_DNA"/>
</dbReference>